<dbReference type="InterPro" id="IPR000644">
    <property type="entry name" value="CBS_dom"/>
</dbReference>
<evidence type="ECO:0000313" key="5">
    <source>
        <dbReference type="Proteomes" id="UP000032668"/>
    </source>
</evidence>
<dbReference type="InterPro" id="IPR046342">
    <property type="entry name" value="CBS_dom_sf"/>
</dbReference>
<name>A0A0D6PKT2_9PROT</name>
<gene>
    <name evidence="4" type="ORF">Aam_091_011</name>
</gene>
<evidence type="ECO:0000256" key="2">
    <source>
        <dbReference type="PROSITE-ProRule" id="PRU00703"/>
    </source>
</evidence>
<evidence type="ECO:0000313" key="4">
    <source>
        <dbReference type="EMBL" id="GAN81354.1"/>
    </source>
</evidence>
<dbReference type="EMBL" id="BANC01000089">
    <property type="protein sequence ID" value="GAN81354.1"/>
    <property type="molecule type" value="Genomic_DNA"/>
</dbReference>
<comment type="caution">
    <text evidence="4">The sequence shown here is derived from an EMBL/GenBank/DDBJ whole genome shotgun (WGS) entry which is preliminary data.</text>
</comment>
<protein>
    <submittedName>
        <fullName evidence="4">Signal transduction protein with CBS</fullName>
    </submittedName>
</protein>
<keyword evidence="1 2" id="KW-0129">CBS domain</keyword>
<dbReference type="Gene3D" id="3.10.580.10">
    <property type="entry name" value="CBS-domain"/>
    <property type="match status" value="1"/>
</dbReference>
<dbReference type="Proteomes" id="UP000032668">
    <property type="component" value="Unassembled WGS sequence"/>
</dbReference>
<dbReference type="SMART" id="SM00116">
    <property type="entry name" value="CBS"/>
    <property type="match status" value="2"/>
</dbReference>
<organism evidence="4 5">
    <name type="scientific">Acidocella aminolytica 101 = DSM 11237</name>
    <dbReference type="NCBI Taxonomy" id="1120923"/>
    <lineage>
        <taxon>Bacteria</taxon>
        <taxon>Pseudomonadati</taxon>
        <taxon>Pseudomonadota</taxon>
        <taxon>Alphaproteobacteria</taxon>
        <taxon>Acetobacterales</taxon>
        <taxon>Acidocellaceae</taxon>
        <taxon>Acidocella</taxon>
    </lineage>
</organism>
<dbReference type="InterPro" id="IPR051257">
    <property type="entry name" value="Diverse_CBS-Domain"/>
</dbReference>
<keyword evidence="5" id="KW-1185">Reference proteome</keyword>
<dbReference type="PANTHER" id="PTHR43080">
    <property type="entry name" value="CBS DOMAIN-CONTAINING PROTEIN CBSX3, MITOCHONDRIAL"/>
    <property type="match status" value="1"/>
</dbReference>
<reference evidence="4 5" key="1">
    <citation type="submission" date="2012-11" db="EMBL/GenBank/DDBJ databases">
        <title>Whole genome sequence of Acidocella aminolytica 101 = DSM 11237.</title>
        <authorList>
            <person name="Azuma Y."/>
            <person name="Higashiura N."/>
            <person name="Hirakawa H."/>
            <person name="Matsushita K."/>
        </authorList>
    </citation>
    <scope>NUCLEOTIDE SEQUENCE [LARGE SCALE GENOMIC DNA]</scope>
    <source>
        <strain evidence="5">101 / DSM 11237</strain>
    </source>
</reference>
<accession>A0A0D6PKT2</accession>
<evidence type="ECO:0000259" key="3">
    <source>
        <dbReference type="PROSITE" id="PS51371"/>
    </source>
</evidence>
<dbReference type="OrthoDB" id="9807125at2"/>
<dbReference type="RefSeq" id="WP_048879745.1">
    <property type="nucleotide sequence ID" value="NZ_BANC01000089.1"/>
</dbReference>
<dbReference type="STRING" id="1120923.SAMN02746095_03217"/>
<dbReference type="Pfam" id="PF00571">
    <property type="entry name" value="CBS"/>
    <property type="match status" value="2"/>
</dbReference>
<dbReference type="PROSITE" id="PS51371">
    <property type="entry name" value="CBS"/>
    <property type="match status" value="2"/>
</dbReference>
<sequence>MLIKAILKNKPPGFISVPADMTIAGVLNILAEKRIGAVLVVENTELIGILSERDIVRSLATRATDTLTMTAGALMTRGPKTATPETTVEQAMEMMTDGHFRHLPIMEDGHLTGLVSIGDVVKARIDHSQHEVDTLRTYVTGRV</sequence>
<proteinExistence type="predicted"/>
<dbReference type="InterPro" id="IPR044725">
    <property type="entry name" value="CBSX3_CBS_dom"/>
</dbReference>
<evidence type="ECO:0000256" key="1">
    <source>
        <dbReference type="ARBA" id="ARBA00023122"/>
    </source>
</evidence>
<dbReference type="SUPFAM" id="SSF54631">
    <property type="entry name" value="CBS-domain pair"/>
    <property type="match status" value="1"/>
</dbReference>
<dbReference type="CDD" id="cd04623">
    <property type="entry name" value="CBS_pair_bac_euk"/>
    <property type="match status" value="1"/>
</dbReference>
<feature type="domain" description="CBS" evidence="3">
    <location>
        <begin position="10"/>
        <end position="66"/>
    </location>
</feature>
<dbReference type="AlphaFoldDB" id="A0A0D6PKT2"/>
<feature type="domain" description="CBS" evidence="3">
    <location>
        <begin position="75"/>
        <end position="132"/>
    </location>
</feature>
<dbReference type="PANTHER" id="PTHR43080:SF2">
    <property type="entry name" value="CBS DOMAIN-CONTAINING PROTEIN"/>
    <property type="match status" value="1"/>
</dbReference>